<dbReference type="Gene3D" id="1.10.357.10">
    <property type="entry name" value="Tetracycline Repressor, domain 2"/>
    <property type="match status" value="1"/>
</dbReference>
<keyword evidence="2 4" id="KW-0238">DNA-binding</keyword>
<dbReference type="SUPFAM" id="SSF46689">
    <property type="entry name" value="Homeodomain-like"/>
    <property type="match status" value="1"/>
</dbReference>
<dbReference type="InterPro" id="IPR036271">
    <property type="entry name" value="Tet_transcr_reg_TetR-rel_C_sf"/>
</dbReference>
<feature type="domain" description="HTH tetR-type" evidence="5">
    <location>
        <begin position="2"/>
        <end position="62"/>
    </location>
</feature>
<evidence type="ECO:0000259" key="5">
    <source>
        <dbReference type="PROSITE" id="PS50977"/>
    </source>
</evidence>
<evidence type="ECO:0000256" key="4">
    <source>
        <dbReference type="PROSITE-ProRule" id="PRU00335"/>
    </source>
</evidence>
<dbReference type="Proteomes" id="UP001595453">
    <property type="component" value="Unassembled WGS sequence"/>
</dbReference>
<dbReference type="Pfam" id="PF00440">
    <property type="entry name" value="TetR_N"/>
    <property type="match status" value="1"/>
</dbReference>
<reference evidence="7" key="1">
    <citation type="journal article" date="2019" name="Int. J. Syst. Evol. Microbiol.">
        <title>The Global Catalogue of Microorganisms (GCM) 10K type strain sequencing project: providing services to taxonomists for standard genome sequencing and annotation.</title>
        <authorList>
            <consortium name="The Broad Institute Genomics Platform"/>
            <consortium name="The Broad Institute Genome Sequencing Center for Infectious Disease"/>
            <person name="Wu L."/>
            <person name="Ma J."/>
        </authorList>
    </citation>
    <scope>NUCLEOTIDE SEQUENCE [LARGE SCALE GENOMIC DNA]</scope>
    <source>
        <strain evidence="7">KCTC 42730</strain>
    </source>
</reference>
<dbReference type="EMBL" id="JBHRSD010000006">
    <property type="protein sequence ID" value="MFC3031553.1"/>
    <property type="molecule type" value="Genomic_DNA"/>
</dbReference>
<dbReference type="PROSITE" id="PS50977">
    <property type="entry name" value="HTH_TETR_2"/>
    <property type="match status" value="1"/>
</dbReference>
<dbReference type="SUPFAM" id="SSF48498">
    <property type="entry name" value="Tetracyclin repressor-like, C-terminal domain"/>
    <property type="match status" value="1"/>
</dbReference>
<dbReference type="InterPro" id="IPR009057">
    <property type="entry name" value="Homeodomain-like_sf"/>
</dbReference>
<sequence>MLDKRQQLLETALQLFYLHGVQAIGINEVLKVSGVAKKTLYHHFASKDELVLAALAERDKRFLTWLRAELALAKTPVQVLAALCQALERWFAGEVAELGVFRGCFFINTAAELRDRDSAITIACRQHKMAVRALLSEKLTQCSSAQLESICTFKEGLIVNAQLGLTRAPAAHNLKLLKVLAGFEA</sequence>
<keyword evidence="7" id="KW-1185">Reference proteome</keyword>
<protein>
    <submittedName>
        <fullName evidence="6">TetR/AcrR family transcriptional regulator</fullName>
    </submittedName>
</protein>
<proteinExistence type="predicted"/>
<keyword evidence="3" id="KW-0804">Transcription</keyword>
<comment type="caution">
    <text evidence="6">The sequence shown here is derived from an EMBL/GenBank/DDBJ whole genome shotgun (WGS) entry which is preliminary data.</text>
</comment>
<feature type="DNA-binding region" description="H-T-H motif" evidence="4">
    <location>
        <begin position="25"/>
        <end position="44"/>
    </location>
</feature>
<dbReference type="PRINTS" id="PR00455">
    <property type="entry name" value="HTHTETR"/>
</dbReference>
<evidence type="ECO:0000313" key="7">
    <source>
        <dbReference type="Proteomes" id="UP001595453"/>
    </source>
</evidence>
<dbReference type="PANTHER" id="PTHR47506">
    <property type="entry name" value="TRANSCRIPTIONAL REGULATORY PROTEIN"/>
    <property type="match status" value="1"/>
</dbReference>
<keyword evidence="1" id="KW-0805">Transcription regulation</keyword>
<dbReference type="RefSeq" id="WP_377120892.1">
    <property type="nucleotide sequence ID" value="NZ_JBHRSD010000006.1"/>
</dbReference>
<name>A0ABV7CG72_9GAMM</name>
<evidence type="ECO:0000256" key="3">
    <source>
        <dbReference type="ARBA" id="ARBA00023163"/>
    </source>
</evidence>
<evidence type="ECO:0000256" key="1">
    <source>
        <dbReference type="ARBA" id="ARBA00023015"/>
    </source>
</evidence>
<organism evidence="6 7">
    <name type="scientific">Pseudoalteromonas fenneropenaei</name>
    <dbReference type="NCBI Taxonomy" id="1737459"/>
    <lineage>
        <taxon>Bacteria</taxon>
        <taxon>Pseudomonadati</taxon>
        <taxon>Pseudomonadota</taxon>
        <taxon>Gammaproteobacteria</taxon>
        <taxon>Alteromonadales</taxon>
        <taxon>Pseudoalteromonadaceae</taxon>
        <taxon>Pseudoalteromonas</taxon>
    </lineage>
</organism>
<accession>A0ABV7CG72</accession>
<evidence type="ECO:0000256" key="2">
    <source>
        <dbReference type="ARBA" id="ARBA00023125"/>
    </source>
</evidence>
<dbReference type="PANTHER" id="PTHR47506:SF1">
    <property type="entry name" value="HTH-TYPE TRANSCRIPTIONAL REGULATOR YJDC"/>
    <property type="match status" value="1"/>
</dbReference>
<gene>
    <name evidence="6" type="ORF">ACFOEE_03320</name>
</gene>
<dbReference type="InterPro" id="IPR001647">
    <property type="entry name" value="HTH_TetR"/>
</dbReference>
<evidence type="ECO:0000313" key="6">
    <source>
        <dbReference type="EMBL" id="MFC3031553.1"/>
    </source>
</evidence>